<feature type="compositionally biased region" description="Basic and acidic residues" evidence="2">
    <location>
        <begin position="452"/>
        <end position="465"/>
    </location>
</feature>
<dbReference type="SMART" id="SM00028">
    <property type="entry name" value="TPR"/>
    <property type="match status" value="4"/>
</dbReference>
<gene>
    <name evidence="3" type="ORF">F5984_18330</name>
</gene>
<organism evidence="3 4">
    <name type="scientific">Rudanella paleaurantiibacter</name>
    <dbReference type="NCBI Taxonomy" id="2614655"/>
    <lineage>
        <taxon>Bacteria</taxon>
        <taxon>Pseudomonadati</taxon>
        <taxon>Bacteroidota</taxon>
        <taxon>Cytophagia</taxon>
        <taxon>Cytophagales</taxon>
        <taxon>Cytophagaceae</taxon>
        <taxon>Rudanella</taxon>
    </lineage>
</organism>
<sequence>MSKAYHNLTAHYNAYFIAQDQLRQAEITLYKNRKENYNQILPVLLPVDSITNEPVKPFLDEAIKKASLVAERHQNSKWLDDAYIVIGKARLLKQDLPNAIEVFKYVNTKGTNEDDKHTALVNLMRAYVEAGDYNNGLNVAEYLRVQPLSKDNTRDYYLTKAYLHQRKGEPAVAAAILDATFPLLKKEESTARLHLIAGQLYDLAGQTAKAYEHYADVLRNRPAYEQEFYANIYLIQGSGGKNRLGQSFEQMLSDRKNADLKDKVYYTMGLLEARRGRYDEAISLYRQSVAATTTNTAQVPYTYLEMGKLYFEKKGDFVNAQMYYDSALALLPQQSADYASIQTRKKSLDEYVSYRNTIRTEDSLQQLARLSPEALTQALNKAMQEQDKRDAQQAELARQVIEKATGTPTVAGVSQPGATNSNLSPNDRWYLYNPVRITQGLQDFTSTWGNRPLEDDWRRSNKDASRAMAAENSPVNGGTPANEINPNAPLPTRADALNAAAGNPTVGGTAVGSRANGVGSRLEAMKAQLPLTPAALAQSNGRIENALYRLGKLYKFQFNQPTDAISTFEQLLTRYPNTLQKPEVYYLLSVSNDQLGRTSTWKDKLLAEFPNTSYARLAGKIAAGNGAAVSSGAEAQAQKLYADVYYLYQTGNLTEGLARAETALNQFAGSQIEDKFALLRAMLIGRVQGTEPYRQALADFIRDYPASTLIPHVKELQTAADQATAKRK</sequence>
<dbReference type="InterPro" id="IPR019734">
    <property type="entry name" value="TPR_rpt"/>
</dbReference>
<evidence type="ECO:0000313" key="3">
    <source>
        <dbReference type="EMBL" id="KAB7728813.1"/>
    </source>
</evidence>
<name>A0A7J5TWL3_9BACT</name>
<comment type="caution">
    <text evidence="3">The sequence shown here is derived from an EMBL/GenBank/DDBJ whole genome shotgun (WGS) entry which is preliminary data.</text>
</comment>
<accession>A0A7J5TWL3</accession>
<keyword evidence="1" id="KW-0802">TPR repeat</keyword>
<evidence type="ECO:0000313" key="4">
    <source>
        <dbReference type="Proteomes" id="UP000488299"/>
    </source>
</evidence>
<dbReference type="Pfam" id="PF13174">
    <property type="entry name" value="TPR_6"/>
    <property type="match status" value="1"/>
</dbReference>
<feature type="repeat" description="TPR" evidence="1">
    <location>
        <begin position="262"/>
        <end position="295"/>
    </location>
</feature>
<dbReference type="EMBL" id="WELI01000007">
    <property type="protein sequence ID" value="KAB7728813.1"/>
    <property type="molecule type" value="Genomic_DNA"/>
</dbReference>
<keyword evidence="4" id="KW-1185">Reference proteome</keyword>
<dbReference type="Pfam" id="PF13176">
    <property type="entry name" value="TPR_7"/>
    <property type="match status" value="1"/>
</dbReference>
<dbReference type="Proteomes" id="UP000488299">
    <property type="component" value="Unassembled WGS sequence"/>
</dbReference>
<feature type="region of interest" description="Disordered" evidence="2">
    <location>
        <begin position="451"/>
        <end position="484"/>
    </location>
</feature>
<dbReference type="PROSITE" id="PS50005">
    <property type="entry name" value="TPR"/>
    <property type="match status" value="1"/>
</dbReference>
<dbReference type="InterPro" id="IPR011990">
    <property type="entry name" value="TPR-like_helical_dom_sf"/>
</dbReference>
<dbReference type="SUPFAM" id="SSF48452">
    <property type="entry name" value="TPR-like"/>
    <property type="match status" value="2"/>
</dbReference>
<dbReference type="RefSeq" id="WP_152125696.1">
    <property type="nucleotide sequence ID" value="NZ_WELI01000007.1"/>
</dbReference>
<dbReference type="AlphaFoldDB" id="A0A7J5TWL3"/>
<protein>
    <submittedName>
        <fullName evidence="3">Tetratricopeptide repeat protein</fullName>
    </submittedName>
</protein>
<evidence type="ECO:0000256" key="1">
    <source>
        <dbReference type="PROSITE-ProRule" id="PRU00339"/>
    </source>
</evidence>
<evidence type="ECO:0000256" key="2">
    <source>
        <dbReference type="SAM" id="MobiDB-lite"/>
    </source>
</evidence>
<reference evidence="3 4" key="1">
    <citation type="submission" date="2019-10" db="EMBL/GenBank/DDBJ databases">
        <title>Rudanella paleaurantiibacter sp. nov., isolated from sludge.</title>
        <authorList>
            <person name="Xu S.Q."/>
        </authorList>
    </citation>
    <scope>NUCLEOTIDE SEQUENCE [LARGE SCALE GENOMIC DNA]</scope>
    <source>
        <strain evidence="3 4">HX-22-17</strain>
    </source>
</reference>
<proteinExistence type="predicted"/>
<dbReference type="Gene3D" id="1.25.40.10">
    <property type="entry name" value="Tetratricopeptide repeat domain"/>
    <property type="match status" value="3"/>
</dbReference>